<sequence>MSEIQRFMFEGLPVRGLWVRLDSAWQELLQRQAQSAVYPQPVRELLGQMCAAALLLQASIKFSGALQLQLVGEGPVRLAVAETRPDGSFRATAQLAGSLPEAAAQPLRADGSPAWSLADWVNRHGGGRCALTLEPQERSSGQQSYQGVVPLSPGGGSAPFEHLSQALEHYMQQSEQIDTRLVLAANDQVAAGLLIQRVPASSEAALSGAAAAQARREALERSDDYPRIALLAASLQRDELLTLDADTVLRRLFWQEPLQRLQADAAQSAPRFACRCSRAKVAAMLHGLGVAEVESILAERAQIEVGCEFCGAQYRFDAVDAAQLFAPTPPLAAPTRVH</sequence>
<keyword evidence="4" id="KW-0143">Chaperone</keyword>
<dbReference type="InterPro" id="IPR023212">
    <property type="entry name" value="Hsp33_helix_hairpin_bin_dom_sf"/>
</dbReference>
<dbReference type="GO" id="GO:0042026">
    <property type="term" value="P:protein refolding"/>
    <property type="evidence" value="ECO:0007669"/>
    <property type="project" value="TreeGrafter"/>
</dbReference>
<evidence type="ECO:0000256" key="4">
    <source>
        <dbReference type="ARBA" id="ARBA00023186"/>
    </source>
</evidence>
<dbReference type="EMBL" id="AP014569">
    <property type="protein sequence ID" value="BAO83668.1"/>
    <property type="molecule type" value="Genomic_DNA"/>
</dbReference>
<dbReference type="KEGG" id="cbab:SMCB_1440"/>
<dbReference type="OrthoDB" id="9793753at2"/>
<dbReference type="InterPro" id="IPR016153">
    <property type="entry name" value="Heat_shock_Hsp33_N"/>
</dbReference>
<dbReference type="CDD" id="cd00498">
    <property type="entry name" value="Hsp33"/>
    <property type="match status" value="1"/>
</dbReference>
<dbReference type="RefSeq" id="WP_045535937.1">
    <property type="nucleotide sequence ID" value="NZ_AP014569.1"/>
</dbReference>
<dbReference type="Gene3D" id="3.90.1280.10">
    <property type="entry name" value="HSP33 redox switch-like"/>
    <property type="match status" value="1"/>
</dbReference>
<dbReference type="Gene3D" id="1.10.287.480">
    <property type="entry name" value="helix hairpin bin"/>
    <property type="match status" value="1"/>
</dbReference>
<dbReference type="AlphaFoldDB" id="A0A060NVS9"/>
<evidence type="ECO:0000313" key="6">
    <source>
        <dbReference type="EMBL" id="BAO83668.1"/>
    </source>
</evidence>
<dbReference type="InterPro" id="IPR000397">
    <property type="entry name" value="Heat_shock_Hsp33"/>
</dbReference>
<keyword evidence="7" id="KW-1185">Reference proteome</keyword>
<dbReference type="Proteomes" id="UP000066014">
    <property type="component" value="Chromosome"/>
</dbReference>
<dbReference type="SUPFAM" id="SSF64397">
    <property type="entry name" value="Hsp33 domain"/>
    <property type="match status" value="1"/>
</dbReference>
<dbReference type="PANTHER" id="PTHR30111:SF1">
    <property type="entry name" value="33 KDA CHAPERONIN"/>
    <property type="match status" value="1"/>
</dbReference>
<dbReference type="GO" id="GO:0044183">
    <property type="term" value="F:protein folding chaperone"/>
    <property type="evidence" value="ECO:0007669"/>
    <property type="project" value="TreeGrafter"/>
</dbReference>
<evidence type="ECO:0000256" key="1">
    <source>
        <dbReference type="ARBA" id="ARBA00022490"/>
    </source>
</evidence>
<dbReference type="SUPFAM" id="SSF118352">
    <property type="entry name" value="HSP33 redox switch-like"/>
    <property type="match status" value="1"/>
</dbReference>
<proteinExistence type="predicted"/>
<name>A0A060NVS9_9BURK</name>
<dbReference type="PANTHER" id="PTHR30111">
    <property type="entry name" value="33 KDA CHAPERONIN"/>
    <property type="match status" value="1"/>
</dbReference>
<evidence type="ECO:0000256" key="2">
    <source>
        <dbReference type="ARBA" id="ARBA00022833"/>
    </source>
</evidence>
<protein>
    <submittedName>
        <fullName evidence="6">Disulfide bond chaperones of the HSP33 family</fullName>
    </submittedName>
</protein>
<dbReference type="HOGENOM" id="CLU_054493_0_0_4"/>
<dbReference type="Pfam" id="PF01430">
    <property type="entry name" value="HSP33"/>
    <property type="match status" value="1"/>
</dbReference>
<dbReference type="PIRSF" id="PIRSF005261">
    <property type="entry name" value="Heat_shock_Hsp33"/>
    <property type="match status" value="1"/>
</dbReference>
<keyword evidence="2" id="KW-0862">Zinc</keyword>
<reference evidence="6 7" key="1">
    <citation type="journal article" date="2014" name="Nat. Commun.">
        <title>Physiological and genomic features of highly alkaliphilic hydrogen-utilizing Betaproteobacteria from a continental serpentinizing site.</title>
        <authorList>
            <person name="Suzuki S."/>
            <person name="Kuenen J.G."/>
            <person name="Schipper K."/>
            <person name="van der Velde S."/>
            <person name="Ishii S."/>
            <person name="Wu A."/>
            <person name="Sorokin D.Y."/>
            <person name="Tenney A."/>
            <person name="Meng X.Y."/>
            <person name="Morrill P.L."/>
            <person name="Kamagata Y."/>
            <person name="Muyzer G."/>
            <person name="Nealson K.H."/>
        </authorList>
    </citation>
    <scope>NUCLEOTIDE SEQUENCE [LARGE SCALE GENOMIC DNA]</scope>
    <source>
        <strain evidence="6 7">B1</strain>
    </source>
</reference>
<organism evidence="6 7">
    <name type="scientific">Serpentinimonas maccroryi</name>
    <dbReference type="NCBI Taxonomy" id="1458426"/>
    <lineage>
        <taxon>Bacteria</taxon>
        <taxon>Pseudomonadati</taxon>
        <taxon>Pseudomonadota</taxon>
        <taxon>Betaproteobacteria</taxon>
        <taxon>Burkholderiales</taxon>
        <taxon>Comamonadaceae</taxon>
        <taxon>Serpentinimonas</taxon>
    </lineage>
</organism>
<evidence type="ECO:0000256" key="5">
    <source>
        <dbReference type="ARBA" id="ARBA00023284"/>
    </source>
</evidence>
<accession>A0A060NVS9</accession>
<evidence type="ECO:0000256" key="3">
    <source>
        <dbReference type="ARBA" id="ARBA00023157"/>
    </source>
</evidence>
<dbReference type="Gene3D" id="3.55.30.10">
    <property type="entry name" value="Hsp33 domain"/>
    <property type="match status" value="1"/>
</dbReference>
<dbReference type="InterPro" id="IPR016154">
    <property type="entry name" value="Heat_shock_Hsp33_C"/>
</dbReference>
<evidence type="ECO:0000313" key="7">
    <source>
        <dbReference type="Proteomes" id="UP000066014"/>
    </source>
</evidence>
<dbReference type="GO" id="GO:0051082">
    <property type="term" value="F:unfolded protein binding"/>
    <property type="evidence" value="ECO:0007669"/>
    <property type="project" value="InterPro"/>
</dbReference>
<keyword evidence="5" id="KW-0676">Redox-active center</keyword>
<dbReference type="STRING" id="1458426.SMCB_1440"/>
<gene>
    <name evidence="6" type="ORF">SMCB_1440</name>
</gene>
<dbReference type="GO" id="GO:0005737">
    <property type="term" value="C:cytoplasm"/>
    <property type="evidence" value="ECO:0007669"/>
    <property type="project" value="InterPro"/>
</dbReference>
<keyword evidence="1" id="KW-0963">Cytoplasm</keyword>
<keyword evidence="3" id="KW-1015">Disulfide bond</keyword>